<evidence type="ECO:0000256" key="2">
    <source>
        <dbReference type="ARBA" id="ARBA00004686"/>
    </source>
</evidence>
<evidence type="ECO:0000313" key="18">
    <source>
        <dbReference type="EMBL" id="MBF8436842.1"/>
    </source>
</evidence>
<evidence type="ECO:0000313" key="19">
    <source>
        <dbReference type="Proteomes" id="UP000621436"/>
    </source>
</evidence>
<evidence type="ECO:0000256" key="6">
    <source>
        <dbReference type="ARBA" id="ARBA00022490"/>
    </source>
</evidence>
<dbReference type="Gene3D" id="3.30.1330.10">
    <property type="entry name" value="PurM-like, N-terminal domain"/>
    <property type="match status" value="1"/>
</dbReference>
<dbReference type="HAMAP" id="MF_00741">
    <property type="entry name" value="AIRS"/>
    <property type="match status" value="1"/>
</dbReference>
<dbReference type="InterPro" id="IPR016188">
    <property type="entry name" value="PurM-like_N"/>
</dbReference>
<evidence type="ECO:0000256" key="14">
    <source>
        <dbReference type="ARBA" id="ARBA00049057"/>
    </source>
</evidence>
<dbReference type="InterPro" id="IPR036921">
    <property type="entry name" value="PurM-like_N_sf"/>
</dbReference>
<evidence type="ECO:0000256" key="4">
    <source>
        <dbReference type="ARBA" id="ARBA00013047"/>
    </source>
</evidence>
<dbReference type="InterPro" id="IPR010918">
    <property type="entry name" value="PurM-like_C_dom"/>
</dbReference>
<dbReference type="GO" id="GO:0046084">
    <property type="term" value="P:adenine biosynthetic process"/>
    <property type="evidence" value="ECO:0007669"/>
    <property type="project" value="TreeGrafter"/>
</dbReference>
<name>A0A931FAD2_9FIRM</name>
<comment type="catalytic activity">
    <reaction evidence="14 15">
        <text>2-formamido-N(1)-(5-O-phospho-beta-D-ribosyl)acetamidine + ATP = 5-amino-1-(5-phospho-beta-D-ribosyl)imidazole + ADP + phosphate + H(+)</text>
        <dbReference type="Rhea" id="RHEA:23032"/>
        <dbReference type="ChEBI" id="CHEBI:15378"/>
        <dbReference type="ChEBI" id="CHEBI:30616"/>
        <dbReference type="ChEBI" id="CHEBI:43474"/>
        <dbReference type="ChEBI" id="CHEBI:137981"/>
        <dbReference type="ChEBI" id="CHEBI:147287"/>
        <dbReference type="ChEBI" id="CHEBI:456216"/>
        <dbReference type="EC" id="6.3.3.1"/>
    </reaction>
</comment>
<evidence type="ECO:0000256" key="1">
    <source>
        <dbReference type="ARBA" id="ARBA00004496"/>
    </source>
</evidence>
<dbReference type="AlphaFoldDB" id="A0A931FAD2"/>
<gene>
    <name evidence="15" type="primary">purM</name>
    <name evidence="18" type="ORF">I0Q91_07130</name>
</gene>
<feature type="domain" description="PurM-like N-terminal" evidence="16">
    <location>
        <begin position="56"/>
        <end position="160"/>
    </location>
</feature>
<evidence type="ECO:0000256" key="10">
    <source>
        <dbReference type="ARBA" id="ARBA00022840"/>
    </source>
</evidence>
<proteinExistence type="inferred from homology"/>
<evidence type="ECO:0000256" key="13">
    <source>
        <dbReference type="ARBA" id="ARBA00033093"/>
    </source>
</evidence>
<comment type="subcellular location">
    <subcellularLocation>
        <location evidence="1 15">Cytoplasm</location>
    </subcellularLocation>
</comment>
<dbReference type="Pfam" id="PF02769">
    <property type="entry name" value="AIRS_C"/>
    <property type="match status" value="1"/>
</dbReference>
<comment type="similarity">
    <text evidence="3 15">Belongs to the AIR synthase family.</text>
</comment>
<dbReference type="PANTHER" id="PTHR10520:SF12">
    <property type="entry name" value="TRIFUNCTIONAL PURINE BIOSYNTHETIC PROTEIN ADENOSINE-3"/>
    <property type="match status" value="1"/>
</dbReference>
<dbReference type="SUPFAM" id="SSF55326">
    <property type="entry name" value="PurM N-terminal domain-like"/>
    <property type="match status" value="1"/>
</dbReference>
<evidence type="ECO:0000256" key="12">
    <source>
        <dbReference type="ARBA" id="ARBA00032931"/>
    </source>
</evidence>
<evidence type="ECO:0000256" key="3">
    <source>
        <dbReference type="ARBA" id="ARBA00010280"/>
    </source>
</evidence>
<dbReference type="InterPro" id="IPR004733">
    <property type="entry name" value="PurM_cligase"/>
</dbReference>
<organism evidence="18 19">
    <name type="scientific">Halonatronomonas betaini</name>
    <dbReference type="NCBI Taxonomy" id="2778430"/>
    <lineage>
        <taxon>Bacteria</taxon>
        <taxon>Bacillati</taxon>
        <taxon>Bacillota</taxon>
        <taxon>Clostridia</taxon>
        <taxon>Halanaerobiales</taxon>
        <taxon>Halarsenatibacteraceae</taxon>
        <taxon>Halonatronomonas</taxon>
    </lineage>
</organism>
<dbReference type="EC" id="6.3.3.1" evidence="4 15"/>
<dbReference type="EMBL" id="JADPIE010000003">
    <property type="protein sequence ID" value="MBF8436842.1"/>
    <property type="molecule type" value="Genomic_DNA"/>
</dbReference>
<evidence type="ECO:0000256" key="11">
    <source>
        <dbReference type="ARBA" id="ARBA00031908"/>
    </source>
</evidence>
<dbReference type="InterPro" id="IPR036676">
    <property type="entry name" value="PurM-like_C_sf"/>
</dbReference>
<evidence type="ECO:0000259" key="16">
    <source>
        <dbReference type="Pfam" id="PF00586"/>
    </source>
</evidence>
<evidence type="ECO:0000256" key="9">
    <source>
        <dbReference type="ARBA" id="ARBA00022755"/>
    </source>
</evidence>
<dbReference type="GO" id="GO:0005829">
    <property type="term" value="C:cytosol"/>
    <property type="evidence" value="ECO:0007669"/>
    <property type="project" value="TreeGrafter"/>
</dbReference>
<dbReference type="RefSeq" id="WP_270453759.1">
    <property type="nucleotide sequence ID" value="NZ_JADPIE010000003.1"/>
</dbReference>
<dbReference type="CDD" id="cd02196">
    <property type="entry name" value="PurM"/>
    <property type="match status" value="1"/>
</dbReference>
<evidence type="ECO:0000259" key="17">
    <source>
        <dbReference type="Pfam" id="PF02769"/>
    </source>
</evidence>
<keyword evidence="9 15" id="KW-0658">Purine biosynthesis</keyword>
<keyword evidence="10 15" id="KW-0067">ATP-binding</keyword>
<keyword evidence="6 15" id="KW-0963">Cytoplasm</keyword>
<reference evidence="18" key="1">
    <citation type="submission" date="2020-11" db="EMBL/GenBank/DDBJ databases">
        <title>Halonatronomonas betainensis gen. nov., sp. nov. a novel haloalkaliphilic representative of the family Halanaerobiacae capable of betaine degradation.</title>
        <authorList>
            <person name="Boltyanskaya Y."/>
            <person name="Kevbrin V."/>
            <person name="Detkova E."/>
            <person name="Grouzdev D.S."/>
            <person name="Koziaeva V."/>
            <person name="Zhilina T."/>
        </authorList>
    </citation>
    <scope>NUCLEOTIDE SEQUENCE</scope>
    <source>
        <strain evidence="18">Z-7014</strain>
    </source>
</reference>
<keyword evidence="8 15" id="KW-0547">Nucleotide-binding</keyword>
<dbReference type="GO" id="GO:0005524">
    <property type="term" value="F:ATP binding"/>
    <property type="evidence" value="ECO:0007669"/>
    <property type="project" value="UniProtKB-KW"/>
</dbReference>
<evidence type="ECO:0000256" key="7">
    <source>
        <dbReference type="ARBA" id="ARBA00022598"/>
    </source>
</evidence>
<dbReference type="SUPFAM" id="SSF56042">
    <property type="entry name" value="PurM C-terminal domain-like"/>
    <property type="match status" value="1"/>
</dbReference>
<dbReference type="FunFam" id="3.30.1330.10:FF:000001">
    <property type="entry name" value="Phosphoribosylformylglycinamidine cyclo-ligase"/>
    <property type="match status" value="1"/>
</dbReference>
<sequence length="343" mass="37171">MGISYKDSGVDIDAGNRAVELMKNEVESTFTPEVINNPGGFGGLFKPELGAFKEPVLVSGTDGVGTKLKLAFELDIHDTIGIDLVAMSVNDILVQGARPLFFLDYLATGEIDPEKIAEIVKGVAAGCREAGAALLGGETAEMAGFYNPGEYDLAGFAVGLTDQDKLITGEHIESGDKLIGLASSGVHSNGFTLARKALFDIAGYSYRENLTGLNQELGFELLKPTKIYVRPVLNLLDKFNIKGMAHITGGGILENLPRILPEDLKARIKKGSWQQPEIFKIIQEAGSIAEAEMYRTFNMGLGFILVVDPADEDKITNQLDELNEEYYLIGEVIEDEDSSLEFI</sequence>
<evidence type="ECO:0000256" key="8">
    <source>
        <dbReference type="ARBA" id="ARBA00022741"/>
    </source>
</evidence>
<dbReference type="PANTHER" id="PTHR10520">
    <property type="entry name" value="TRIFUNCTIONAL PURINE BIOSYNTHETIC PROTEIN ADENOSINE-3-RELATED"/>
    <property type="match status" value="1"/>
</dbReference>
<dbReference type="GO" id="GO:0006189">
    <property type="term" value="P:'de novo' IMP biosynthetic process"/>
    <property type="evidence" value="ECO:0007669"/>
    <property type="project" value="UniProtKB-UniRule"/>
</dbReference>
<keyword evidence="19" id="KW-1185">Reference proteome</keyword>
<dbReference type="GO" id="GO:0004637">
    <property type="term" value="F:phosphoribosylamine-glycine ligase activity"/>
    <property type="evidence" value="ECO:0007669"/>
    <property type="project" value="TreeGrafter"/>
</dbReference>
<protein>
    <recommendedName>
        <fullName evidence="5 15">Phosphoribosylformylglycinamidine cyclo-ligase</fullName>
        <ecNumber evidence="4 15">6.3.3.1</ecNumber>
    </recommendedName>
    <alternativeName>
        <fullName evidence="12 15">AIR synthase</fullName>
    </alternativeName>
    <alternativeName>
        <fullName evidence="13 15">AIRS</fullName>
    </alternativeName>
    <alternativeName>
        <fullName evidence="11 15">Phosphoribosyl-aminoimidazole synthetase</fullName>
    </alternativeName>
</protein>
<dbReference type="NCBIfam" id="TIGR00878">
    <property type="entry name" value="purM"/>
    <property type="match status" value="1"/>
</dbReference>
<comment type="caution">
    <text evidence="18">The sequence shown here is derived from an EMBL/GenBank/DDBJ whole genome shotgun (WGS) entry which is preliminary data.</text>
</comment>
<dbReference type="Gene3D" id="3.90.650.10">
    <property type="entry name" value="PurM-like C-terminal domain"/>
    <property type="match status" value="1"/>
</dbReference>
<dbReference type="Pfam" id="PF00586">
    <property type="entry name" value="AIRS"/>
    <property type="match status" value="1"/>
</dbReference>
<dbReference type="GO" id="GO:0004641">
    <property type="term" value="F:phosphoribosylformylglycinamidine cyclo-ligase activity"/>
    <property type="evidence" value="ECO:0007669"/>
    <property type="project" value="UniProtKB-UniRule"/>
</dbReference>
<accession>A0A931FAD2</accession>
<evidence type="ECO:0000256" key="15">
    <source>
        <dbReference type="HAMAP-Rule" id="MF_00741"/>
    </source>
</evidence>
<evidence type="ECO:0000256" key="5">
    <source>
        <dbReference type="ARBA" id="ARBA00020367"/>
    </source>
</evidence>
<dbReference type="FunFam" id="3.90.650.10:FF:000011">
    <property type="entry name" value="Phosphoribosylformylglycinamidine cyclo-ligase"/>
    <property type="match status" value="1"/>
</dbReference>
<keyword evidence="7 15" id="KW-0436">Ligase</keyword>
<dbReference type="Proteomes" id="UP000621436">
    <property type="component" value="Unassembled WGS sequence"/>
</dbReference>
<comment type="pathway">
    <text evidence="2 15">Purine metabolism; IMP biosynthesis via de novo pathway; 5-amino-1-(5-phospho-D-ribosyl)imidazole from N(2)-formyl-N(1)-(5-phospho-D-ribosyl)glycinamide: step 2/2.</text>
</comment>
<feature type="domain" description="PurM-like C-terminal" evidence="17">
    <location>
        <begin position="174"/>
        <end position="340"/>
    </location>
</feature>